<proteinExistence type="predicted"/>
<feature type="transmembrane region" description="Helical" evidence="1">
    <location>
        <begin position="36"/>
        <end position="57"/>
    </location>
</feature>
<dbReference type="EMBL" id="ASHM01086080">
    <property type="protein sequence ID" value="PNX61770.1"/>
    <property type="molecule type" value="Genomic_DNA"/>
</dbReference>
<name>A0A2K3K659_TRIPR</name>
<dbReference type="Proteomes" id="UP000236291">
    <property type="component" value="Unassembled WGS sequence"/>
</dbReference>
<protein>
    <submittedName>
        <fullName evidence="2">Uncharacterized protein</fullName>
    </submittedName>
</protein>
<keyword evidence="1" id="KW-1133">Transmembrane helix</keyword>
<gene>
    <name evidence="2" type="ORF">L195_g052627</name>
</gene>
<evidence type="ECO:0000313" key="3">
    <source>
        <dbReference type="Proteomes" id="UP000236291"/>
    </source>
</evidence>
<accession>A0A2K3K659</accession>
<dbReference type="AlphaFoldDB" id="A0A2K3K659"/>
<feature type="transmembrane region" description="Helical" evidence="1">
    <location>
        <begin position="155"/>
        <end position="179"/>
    </location>
</feature>
<keyword evidence="1" id="KW-0812">Transmembrane</keyword>
<sequence length="192" mass="21559">MFSILRACRGTWCFHLVFVAFPVFVVKIRGLNPEDLAFPFWVAIFSGCGVLDSARFARAGGWDLKGRVALFPLATCKGYLNSTRVAINLRFESRGRRGPLDIRALSFLLRLNLGRLIAIDLVRWIESAVQMGMARIFLYGRVGLYIGGRFFRLKLYSFLLLLPTSLLPFPPVIHVSFAATLQAPSSFPLTNK</sequence>
<keyword evidence="1" id="KW-0472">Membrane</keyword>
<organism evidence="2 3">
    <name type="scientific">Trifolium pratense</name>
    <name type="common">Red clover</name>
    <dbReference type="NCBI Taxonomy" id="57577"/>
    <lineage>
        <taxon>Eukaryota</taxon>
        <taxon>Viridiplantae</taxon>
        <taxon>Streptophyta</taxon>
        <taxon>Embryophyta</taxon>
        <taxon>Tracheophyta</taxon>
        <taxon>Spermatophyta</taxon>
        <taxon>Magnoliopsida</taxon>
        <taxon>eudicotyledons</taxon>
        <taxon>Gunneridae</taxon>
        <taxon>Pentapetalae</taxon>
        <taxon>rosids</taxon>
        <taxon>fabids</taxon>
        <taxon>Fabales</taxon>
        <taxon>Fabaceae</taxon>
        <taxon>Papilionoideae</taxon>
        <taxon>50 kb inversion clade</taxon>
        <taxon>NPAAA clade</taxon>
        <taxon>Hologalegina</taxon>
        <taxon>IRL clade</taxon>
        <taxon>Trifolieae</taxon>
        <taxon>Trifolium</taxon>
    </lineage>
</organism>
<reference evidence="2 3" key="2">
    <citation type="journal article" date="2017" name="Front. Plant Sci.">
        <title>Gene Classification and Mining of Molecular Markers Useful in Red Clover (Trifolium pratense) Breeding.</title>
        <authorList>
            <person name="Istvanek J."/>
            <person name="Dluhosova J."/>
            <person name="Dluhos P."/>
            <person name="Patkova L."/>
            <person name="Nedelnik J."/>
            <person name="Repkova J."/>
        </authorList>
    </citation>
    <scope>NUCLEOTIDE SEQUENCE [LARGE SCALE GENOMIC DNA]</scope>
    <source>
        <strain evidence="3">cv. Tatra</strain>
        <tissue evidence="2">Young leaves</tissue>
    </source>
</reference>
<evidence type="ECO:0000256" key="1">
    <source>
        <dbReference type="SAM" id="Phobius"/>
    </source>
</evidence>
<reference evidence="2 3" key="1">
    <citation type="journal article" date="2014" name="Am. J. Bot.">
        <title>Genome assembly and annotation for red clover (Trifolium pratense; Fabaceae).</title>
        <authorList>
            <person name="Istvanek J."/>
            <person name="Jaros M."/>
            <person name="Krenek A."/>
            <person name="Repkova J."/>
        </authorList>
    </citation>
    <scope>NUCLEOTIDE SEQUENCE [LARGE SCALE GENOMIC DNA]</scope>
    <source>
        <strain evidence="3">cv. Tatra</strain>
        <tissue evidence="2">Young leaves</tissue>
    </source>
</reference>
<feature type="transmembrane region" description="Helical" evidence="1">
    <location>
        <begin position="12"/>
        <end position="30"/>
    </location>
</feature>
<evidence type="ECO:0000313" key="2">
    <source>
        <dbReference type="EMBL" id="PNX61770.1"/>
    </source>
</evidence>
<comment type="caution">
    <text evidence="2">The sequence shown here is derived from an EMBL/GenBank/DDBJ whole genome shotgun (WGS) entry which is preliminary data.</text>
</comment>